<dbReference type="InterPro" id="IPR000772">
    <property type="entry name" value="Ricin_B_lectin"/>
</dbReference>
<evidence type="ECO:0000259" key="1">
    <source>
        <dbReference type="Pfam" id="PF14200"/>
    </source>
</evidence>
<dbReference type="SUPFAM" id="SSF50370">
    <property type="entry name" value="Ricin B-like lectins"/>
    <property type="match status" value="1"/>
</dbReference>
<dbReference type="Pfam" id="PF14200">
    <property type="entry name" value="RicinB_lectin_2"/>
    <property type="match status" value="1"/>
</dbReference>
<proteinExistence type="predicted"/>
<evidence type="ECO:0000313" key="3">
    <source>
        <dbReference type="Proteomes" id="UP000807353"/>
    </source>
</evidence>
<dbReference type="EMBL" id="MU150236">
    <property type="protein sequence ID" value="KAF9467499.1"/>
    <property type="molecule type" value="Genomic_DNA"/>
</dbReference>
<comment type="caution">
    <text evidence="2">The sequence shown here is derived from an EMBL/GenBank/DDBJ whole genome shotgun (WGS) entry which is preliminary data.</text>
</comment>
<dbReference type="Gene3D" id="2.80.10.50">
    <property type="match status" value="1"/>
</dbReference>
<dbReference type="InterPro" id="IPR035992">
    <property type="entry name" value="Ricin_B-like_lectins"/>
</dbReference>
<organism evidence="2 3">
    <name type="scientific">Collybia nuda</name>
    <dbReference type="NCBI Taxonomy" id="64659"/>
    <lineage>
        <taxon>Eukaryota</taxon>
        <taxon>Fungi</taxon>
        <taxon>Dikarya</taxon>
        <taxon>Basidiomycota</taxon>
        <taxon>Agaricomycotina</taxon>
        <taxon>Agaricomycetes</taxon>
        <taxon>Agaricomycetidae</taxon>
        <taxon>Agaricales</taxon>
        <taxon>Tricholomatineae</taxon>
        <taxon>Clitocybaceae</taxon>
        <taxon>Collybia</taxon>
    </lineage>
</organism>
<dbReference type="OrthoDB" id="3228793at2759"/>
<sequence length="277" mass="31232">MVQRDLHHQLVRGVYQIFNLASGTVVDVSLDDRKSVKGHPAHGMLNQQWEVVPLGSGYSFRSILNGHYLTLEKGAHEGAHIMATPYPISWSVEPFYLERESWVIAWPNAPLVFDLHRGSNKPGETIHLCPRRPVEFCQRWRFVPCQDKFLSDPIDEVMSTPTIEPKEHKKPIRNAVTQREVKDAIPSPTTSTVETIVEPEGLVYVDGGDLKITTIITSVTMLKRYPTKPENGKTYRIINGTGDNVIDLHGIDKISIIGHRAHNGPSQQVIHTRRKVS</sequence>
<dbReference type="CDD" id="cd23422">
    <property type="entry name" value="beta-trefoil_Ricin_MPL_CNL"/>
    <property type="match status" value="1"/>
</dbReference>
<feature type="domain" description="Ricin B lectin" evidence="1">
    <location>
        <begin position="12"/>
        <end position="81"/>
    </location>
</feature>
<dbReference type="AlphaFoldDB" id="A0A9P6CP02"/>
<accession>A0A9P6CP02</accession>
<reference evidence="2" key="1">
    <citation type="submission" date="2020-11" db="EMBL/GenBank/DDBJ databases">
        <authorList>
            <consortium name="DOE Joint Genome Institute"/>
            <person name="Ahrendt S."/>
            <person name="Riley R."/>
            <person name="Andreopoulos W."/>
            <person name="Labutti K."/>
            <person name="Pangilinan J."/>
            <person name="Ruiz-Duenas F.J."/>
            <person name="Barrasa J.M."/>
            <person name="Sanchez-Garcia M."/>
            <person name="Camarero S."/>
            <person name="Miyauchi S."/>
            <person name="Serrano A."/>
            <person name="Linde D."/>
            <person name="Babiker R."/>
            <person name="Drula E."/>
            <person name="Ayuso-Fernandez I."/>
            <person name="Pacheco R."/>
            <person name="Padilla G."/>
            <person name="Ferreira P."/>
            <person name="Barriuso J."/>
            <person name="Kellner H."/>
            <person name="Castanera R."/>
            <person name="Alfaro M."/>
            <person name="Ramirez L."/>
            <person name="Pisabarro A.G."/>
            <person name="Kuo A."/>
            <person name="Tritt A."/>
            <person name="Lipzen A."/>
            <person name="He G."/>
            <person name="Yan M."/>
            <person name="Ng V."/>
            <person name="Cullen D."/>
            <person name="Martin F."/>
            <person name="Rosso M.-N."/>
            <person name="Henrissat B."/>
            <person name="Hibbett D."/>
            <person name="Martinez A.T."/>
            <person name="Grigoriev I.V."/>
        </authorList>
    </citation>
    <scope>NUCLEOTIDE SEQUENCE</scope>
    <source>
        <strain evidence="2">CBS 247.69</strain>
    </source>
</reference>
<keyword evidence="3" id="KW-1185">Reference proteome</keyword>
<name>A0A9P6CP02_9AGAR</name>
<gene>
    <name evidence="2" type="ORF">BDZ94DRAFT_960432</name>
</gene>
<dbReference type="Proteomes" id="UP000807353">
    <property type="component" value="Unassembled WGS sequence"/>
</dbReference>
<evidence type="ECO:0000313" key="2">
    <source>
        <dbReference type="EMBL" id="KAF9467499.1"/>
    </source>
</evidence>
<protein>
    <recommendedName>
        <fullName evidence="1">Ricin B lectin domain-containing protein</fullName>
    </recommendedName>
</protein>